<dbReference type="KEGG" id="alv:Alvin_0383"/>
<dbReference type="InterPro" id="IPR050955">
    <property type="entry name" value="Plant_Biomass_Hydrol_Est"/>
</dbReference>
<dbReference type="RefSeq" id="WP_012969618.1">
    <property type="nucleotide sequence ID" value="NC_013851.1"/>
</dbReference>
<keyword evidence="5" id="KW-1185">Reference proteome</keyword>
<dbReference type="GO" id="GO:0016787">
    <property type="term" value="F:hydrolase activity"/>
    <property type="evidence" value="ECO:0007669"/>
    <property type="project" value="UniProtKB-KW"/>
</dbReference>
<evidence type="ECO:0000256" key="3">
    <source>
        <dbReference type="SAM" id="MobiDB-lite"/>
    </source>
</evidence>
<organism evidence="4 5">
    <name type="scientific">Allochromatium vinosum (strain ATCC 17899 / DSM 180 / NBRC 103801 / NCIMB 10441 / D)</name>
    <name type="common">Chromatium vinosum</name>
    <dbReference type="NCBI Taxonomy" id="572477"/>
    <lineage>
        <taxon>Bacteria</taxon>
        <taxon>Pseudomonadati</taxon>
        <taxon>Pseudomonadota</taxon>
        <taxon>Gammaproteobacteria</taxon>
        <taxon>Chromatiales</taxon>
        <taxon>Chromatiaceae</taxon>
        <taxon>Allochromatium</taxon>
    </lineage>
</organism>
<name>D3RN58_ALLVD</name>
<dbReference type="InterPro" id="IPR010126">
    <property type="entry name" value="Esterase_phb"/>
</dbReference>
<dbReference type="Pfam" id="PF10503">
    <property type="entry name" value="Esterase_PHB"/>
    <property type="match status" value="1"/>
</dbReference>
<evidence type="ECO:0000256" key="1">
    <source>
        <dbReference type="ARBA" id="ARBA00022729"/>
    </source>
</evidence>
<gene>
    <name evidence="4" type="ordered locus">Alvin_0383</name>
</gene>
<evidence type="ECO:0000313" key="5">
    <source>
        <dbReference type="Proteomes" id="UP000001441"/>
    </source>
</evidence>
<dbReference type="STRING" id="572477.Alvin_0383"/>
<accession>D3RN58</accession>
<dbReference type="HOGENOM" id="CLU_027551_0_3_6"/>
<dbReference type="EMBL" id="CP001896">
    <property type="protein sequence ID" value="ADC61342.1"/>
    <property type="molecule type" value="Genomic_DNA"/>
</dbReference>
<dbReference type="AlphaFoldDB" id="D3RN58"/>
<dbReference type="Gene3D" id="3.40.50.1820">
    <property type="entry name" value="alpha/beta hydrolase"/>
    <property type="match status" value="1"/>
</dbReference>
<keyword evidence="2" id="KW-0378">Hydrolase</keyword>
<sequence>MNETLKTILAEAMHLGREGRFTEATALIQRGLHLTQPLPEQRESHPSAGDPDRRPVVEADFEVIEDIGRTGGRSIHGHFTHGIETRDYRVYVPAGADDRPRPLILMLHGCQQDAEDFARLTRFDPLADELGFIVLYPTQPRTANATGCWNWFLPEHRRADQGEAAWLIALTQAIATRYQADPHHIHVAGLSAGGAMALTLAATQPALFRSVGVHSGLPHGLAQDQLSALTLMHQGPTAVSGGRTAMDGIGVPVIVFQGDADLRVNPANASGIIEQALSGAPEARSGLDASGVERETGRAPGGLGYTRTRYLAADGSSRAELWMVQGGGHAWFGGDPAASFAEPRGPDASREMVRFFLERSVPDARATGTDRSG</sequence>
<dbReference type="eggNOG" id="COG3509">
    <property type="taxonomic scope" value="Bacteria"/>
</dbReference>
<keyword evidence="1" id="KW-0732">Signal</keyword>
<feature type="region of interest" description="Disordered" evidence="3">
    <location>
        <begin position="35"/>
        <end position="55"/>
    </location>
</feature>
<evidence type="ECO:0000313" key="4">
    <source>
        <dbReference type="EMBL" id="ADC61342.1"/>
    </source>
</evidence>
<proteinExistence type="predicted"/>
<dbReference type="NCBIfam" id="TIGR01840">
    <property type="entry name" value="esterase_phb"/>
    <property type="match status" value="1"/>
</dbReference>
<dbReference type="Proteomes" id="UP000001441">
    <property type="component" value="Chromosome"/>
</dbReference>
<dbReference type="InterPro" id="IPR029058">
    <property type="entry name" value="AB_hydrolase_fold"/>
</dbReference>
<reference evidence="4 5" key="1">
    <citation type="journal article" date="2011" name="Stand. Genomic Sci.">
        <title>Complete genome sequence of Allochromatium vinosum DSM 180(T).</title>
        <authorList>
            <person name="Weissgerber T."/>
            <person name="Zigann R."/>
            <person name="Bruce D."/>
            <person name="Chang Y.J."/>
            <person name="Detter J.C."/>
            <person name="Han C."/>
            <person name="Hauser L."/>
            <person name="Jeffries C.D."/>
            <person name="Land M."/>
            <person name="Munk A.C."/>
            <person name="Tapia R."/>
            <person name="Dahl C."/>
        </authorList>
    </citation>
    <scope>NUCLEOTIDE SEQUENCE [LARGE SCALE GENOMIC DNA]</scope>
    <source>
        <strain evidence="5">ATCC 17899 / DSM 180 / NBRC 103801 / NCIMB 10441 / D</strain>
    </source>
</reference>
<dbReference type="SUPFAM" id="SSF53474">
    <property type="entry name" value="alpha/beta-Hydrolases"/>
    <property type="match status" value="1"/>
</dbReference>
<dbReference type="PANTHER" id="PTHR43037">
    <property type="entry name" value="UNNAMED PRODUCT-RELATED"/>
    <property type="match status" value="1"/>
</dbReference>
<dbReference type="OrthoDB" id="5291933at2"/>
<protein>
    <submittedName>
        <fullName evidence="4">Esterase, PHB depolymerase family</fullName>
    </submittedName>
</protein>
<dbReference type="GO" id="GO:0005576">
    <property type="term" value="C:extracellular region"/>
    <property type="evidence" value="ECO:0007669"/>
    <property type="project" value="InterPro"/>
</dbReference>
<evidence type="ECO:0000256" key="2">
    <source>
        <dbReference type="ARBA" id="ARBA00022801"/>
    </source>
</evidence>
<feature type="compositionally biased region" description="Basic and acidic residues" evidence="3">
    <location>
        <begin position="40"/>
        <end position="55"/>
    </location>
</feature>
<dbReference type="PANTHER" id="PTHR43037:SF1">
    <property type="entry name" value="BLL1128 PROTEIN"/>
    <property type="match status" value="1"/>
</dbReference>